<evidence type="ECO:0000256" key="1">
    <source>
        <dbReference type="ARBA" id="ARBA00004245"/>
    </source>
</evidence>
<evidence type="ECO:0008006" key="6">
    <source>
        <dbReference type="Google" id="ProtNLM"/>
    </source>
</evidence>
<dbReference type="InterPro" id="IPR052410">
    <property type="entry name" value="DRC5"/>
</dbReference>
<dbReference type="Proteomes" id="UP000037460">
    <property type="component" value="Unassembled WGS sequence"/>
</dbReference>
<dbReference type="AlphaFoldDB" id="A0A0M0K565"/>
<comment type="subcellular location">
    <subcellularLocation>
        <location evidence="1">Cytoplasm</location>
        <location evidence="1">Cytoskeleton</location>
    </subcellularLocation>
</comment>
<dbReference type="GO" id="GO:0005856">
    <property type="term" value="C:cytoskeleton"/>
    <property type="evidence" value="ECO:0007669"/>
    <property type="project" value="UniProtKB-SubCell"/>
</dbReference>
<dbReference type="InterPro" id="IPR032675">
    <property type="entry name" value="LRR_dom_sf"/>
</dbReference>
<keyword evidence="3" id="KW-0206">Cytoskeleton</keyword>
<dbReference type="Gene3D" id="3.80.10.10">
    <property type="entry name" value="Ribonuclease Inhibitor"/>
    <property type="match status" value="2"/>
</dbReference>
<reference evidence="5" key="1">
    <citation type="journal article" date="2015" name="PLoS Genet.">
        <title>Genome Sequence and Transcriptome Analyses of Chrysochromulina tobin: Metabolic Tools for Enhanced Algal Fitness in the Prominent Order Prymnesiales (Haptophyceae).</title>
        <authorList>
            <person name="Hovde B.T."/>
            <person name="Deodato C.R."/>
            <person name="Hunsperger H.M."/>
            <person name="Ryken S.A."/>
            <person name="Yost W."/>
            <person name="Jha R.K."/>
            <person name="Patterson J."/>
            <person name="Monnat R.J. Jr."/>
            <person name="Barlow S.B."/>
            <person name="Starkenburg S.R."/>
            <person name="Cattolico R.A."/>
        </authorList>
    </citation>
    <scope>NUCLEOTIDE SEQUENCE</scope>
    <source>
        <strain evidence="5">CCMP291</strain>
    </source>
</reference>
<keyword evidence="5" id="KW-1185">Reference proteome</keyword>
<evidence type="ECO:0000313" key="5">
    <source>
        <dbReference type="Proteomes" id="UP000037460"/>
    </source>
</evidence>
<evidence type="ECO:0000313" key="4">
    <source>
        <dbReference type="EMBL" id="KOO33996.1"/>
    </source>
</evidence>
<sequence length="336" mass="33387">MAWGKPSADGNPAAELISKARTTPSLHILPFRAFGDAECVALFAALRGNRTLTELRASGHALGVVSLQALGALLASGDECAIRHLAIGNASLGGAGQSPTAALVAALRTAPALRKLCLGGNALRDEVAVALGGAMGAVVGAVALGGAMGAVVGAVALGGVPQSVPLSEGAVGALPGMAPTTAPIVPIPAPKVPITASWSSLTELDARSNRLGVAGAAALVRLGAPLLTLSLFDNPAVGGEARDGGRRLADALRVAAPSLHTLDIGACGLDEPAHLAALTEALRDGGAPGLKCLEVFGNGAAEENGSEWREALTALREVRSGLDVAWKEPDTKAQPG</sequence>
<dbReference type="EMBL" id="JWZX01001358">
    <property type="protein sequence ID" value="KOO33996.1"/>
    <property type="molecule type" value="Genomic_DNA"/>
</dbReference>
<dbReference type="SUPFAM" id="SSF52047">
    <property type="entry name" value="RNI-like"/>
    <property type="match status" value="1"/>
</dbReference>
<organism evidence="4 5">
    <name type="scientific">Chrysochromulina tobinii</name>
    <dbReference type="NCBI Taxonomy" id="1460289"/>
    <lineage>
        <taxon>Eukaryota</taxon>
        <taxon>Haptista</taxon>
        <taxon>Haptophyta</taxon>
        <taxon>Prymnesiophyceae</taxon>
        <taxon>Prymnesiales</taxon>
        <taxon>Chrysochromulinaceae</taxon>
        <taxon>Chrysochromulina</taxon>
    </lineage>
</organism>
<evidence type="ECO:0000256" key="2">
    <source>
        <dbReference type="ARBA" id="ARBA00022490"/>
    </source>
</evidence>
<keyword evidence="2" id="KW-0963">Cytoplasm</keyword>
<proteinExistence type="predicted"/>
<name>A0A0M0K565_9EUKA</name>
<dbReference type="PANTHER" id="PTHR24107:SF2">
    <property type="entry name" value="NLR FAMILY CARD DOMAIN CONTAINING 3"/>
    <property type="match status" value="1"/>
</dbReference>
<accession>A0A0M0K565</accession>
<gene>
    <name evidence="4" type="ORF">Ctob_013551</name>
</gene>
<comment type="caution">
    <text evidence="4">The sequence shown here is derived from an EMBL/GenBank/DDBJ whole genome shotgun (WGS) entry which is preliminary data.</text>
</comment>
<protein>
    <recommendedName>
        <fullName evidence="6">Protein nlrc3</fullName>
    </recommendedName>
</protein>
<evidence type="ECO:0000256" key="3">
    <source>
        <dbReference type="ARBA" id="ARBA00023212"/>
    </source>
</evidence>
<dbReference type="PANTHER" id="PTHR24107">
    <property type="entry name" value="YNEIN REGULATORY COMPLEX SUBUNIT 5"/>
    <property type="match status" value="1"/>
</dbReference>